<name>A0A1A8UWH8_NOTFU</name>
<keyword evidence="1" id="KW-0418">Kinase</keyword>
<keyword evidence="1" id="KW-0808">Transferase</keyword>
<dbReference type="GO" id="GO:0016301">
    <property type="term" value="F:kinase activity"/>
    <property type="evidence" value="ECO:0007669"/>
    <property type="project" value="UniProtKB-KW"/>
</dbReference>
<feature type="non-terminal residue" evidence="1">
    <location>
        <position position="52"/>
    </location>
</feature>
<evidence type="ECO:0000313" key="1">
    <source>
        <dbReference type="EMBL" id="SBS51951.1"/>
    </source>
</evidence>
<protein>
    <submittedName>
        <fullName evidence="1">Src kinase associated phosphoprotein 1</fullName>
    </submittedName>
</protein>
<dbReference type="AlphaFoldDB" id="A0A1A8UWH8"/>
<sequence>TFQSVQASSPAEILESSCQIIVESKKLREVQWFKHLINCCETFYFCFTQTSY</sequence>
<accession>A0A1A8UWH8</accession>
<reference evidence="1" key="1">
    <citation type="submission" date="2016-05" db="EMBL/GenBank/DDBJ databases">
        <authorList>
            <person name="Lavstsen T."/>
            <person name="Jespersen J.S."/>
        </authorList>
    </citation>
    <scope>NUCLEOTIDE SEQUENCE</scope>
    <source>
        <tissue evidence="1">Brain</tissue>
    </source>
</reference>
<gene>
    <name evidence="1" type="primary">SKAP1</name>
</gene>
<proteinExistence type="predicted"/>
<reference evidence="1" key="2">
    <citation type="submission" date="2016-06" db="EMBL/GenBank/DDBJ databases">
        <title>The genome of a short-lived fish provides insights into sex chromosome evolution and the genetic control of aging.</title>
        <authorList>
            <person name="Reichwald K."/>
            <person name="Felder M."/>
            <person name="Petzold A."/>
            <person name="Koch P."/>
            <person name="Groth M."/>
            <person name="Platzer M."/>
        </authorList>
    </citation>
    <scope>NUCLEOTIDE SEQUENCE</scope>
    <source>
        <tissue evidence="1">Brain</tissue>
    </source>
</reference>
<feature type="non-terminal residue" evidence="1">
    <location>
        <position position="1"/>
    </location>
</feature>
<organism evidence="1">
    <name type="scientific">Nothobranchius furzeri</name>
    <name type="common">Turquoise killifish</name>
    <dbReference type="NCBI Taxonomy" id="105023"/>
    <lineage>
        <taxon>Eukaryota</taxon>
        <taxon>Metazoa</taxon>
        <taxon>Chordata</taxon>
        <taxon>Craniata</taxon>
        <taxon>Vertebrata</taxon>
        <taxon>Euteleostomi</taxon>
        <taxon>Actinopterygii</taxon>
        <taxon>Neopterygii</taxon>
        <taxon>Teleostei</taxon>
        <taxon>Neoteleostei</taxon>
        <taxon>Acanthomorphata</taxon>
        <taxon>Ovalentaria</taxon>
        <taxon>Atherinomorphae</taxon>
        <taxon>Cyprinodontiformes</taxon>
        <taxon>Nothobranchiidae</taxon>
        <taxon>Nothobranchius</taxon>
    </lineage>
</organism>
<dbReference type="EMBL" id="HAEJ01011494">
    <property type="protein sequence ID" value="SBS51951.1"/>
    <property type="molecule type" value="Transcribed_RNA"/>
</dbReference>